<evidence type="ECO:0000256" key="4">
    <source>
        <dbReference type="ARBA" id="ARBA00022741"/>
    </source>
</evidence>
<gene>
    <name evidence="9" type="ORF">V5E97_21695</name>
</gene>
<sequence length="342" mass="37798">MPEVTISLSGHEEELAVFGSRDQYLRQVRDALKVKVVARHGEVRVEGDSERVELARQVFEQLRDLYRRKRAITSDEVADAIDVALNVSDSERAEPVEIREGKQIVRPRTDGQGRYLRCLKENELVFCVGPAGTGKTYLAVAQAVSALRRGQIKKIVLVRPAVEAGEHLGFLPGDLEAKINPYLRPLLDALHDLMDYDQIRRYMGNDLIEIAPLAYMRGRTLNDAVIILDEGQNATVPQMKMFLTRMGQNARIVVTGDITQVDLPQETVSGLADAVDRLKSVPGVGVVWLDKSDIVRHPLVQAIVEAYEGLEPARDLGTGARDNAEPRVEPAPLADDGRPATG</sequence>
<evidence type="ECO:0000256" key="5">
    <source>
        <dbReference type="ARBA" id="ARBA00022840"/>
    </source>
</evidence>
<dbReference type="InterPro" id="IPR003714">
    <property type="entry name" value="PhoH"/>
</dbReference>
<dbReference type="Gene3D" id="3.40.50.300">
    <property type="entry name" value="P-loop containing nucleotide triphosphate hydrolases"/>
    <property type="match status" value="1"/>
</dbReference>
<dbReference type="AlphaFoldDB" id="A0AAU7C6T7"/>
<evidence type="ECO:0000256" key="2">
    <source>
        <dbReference type="ARBA" id="ARBA00010393"/>
    </source>
</evidence>
<evidence type="ECO:0000256" key="1">
    <source>
        <dbReference type="ARBA" id="ARBA00004496"/>
    </source>
</evidence>
<evidence type="ECO:0000256" key="7">
    <source>
        <dbReference type="SAM" id="MobiDB-lite"/>
    </source>
</evidence>
<evidence type="ECO:0000313" key="9">
    <source>
        <dbReference type="EMBL" id="XBH00966.1"/>
    </source>
</evidence>
<dbReference type="RefSeq" id="WP_406693648.1">
    <property type="nucleotide sequence ID" value="NZ_CP155447.1"/>
</dbReference>
<keyword evidence="5" id="KW-0067">ATP-binding</keyword>
<dbReference type="InterPro" id="IPR051451">
    <property type="entry name" value="PhoH2-like"/>
</dbReference>
<evidence type="ECO:0000256" key="6">
    <source>
        <dbReference type="ARBA" id="ARBA00039970"/>
    </source>
</evidence>
<reference evidence="9" key="1">
    <citation type="submission" date="2024-05" db="EMBL/GenBank/DDBJ databases">
        <title>Planctomycetes of the genus Singulisphaera possess chitinolytic capabilities.</title>
        <authorList>
            <person name="Ivanova A."/>
        </authorList>
    </citation>
    <scope>NUCLEOTIDE SEQUENCE</scope>
    <source>
        <strain evidence="9">Ch08T</strain>
    </source>
</reference>
<dbReference type="GO" id="GO:0005829">
    <property type="term" value="C:cytosol"/>
    <property type="evidence" value="ECO:0007669"/>
    <property type="project" value="TreeGrafter"/>
</dbReference>
<keyword evidence="4" id="KW-0547">Nucleotide-binding</keyword>
<name>A0AAU7C6T7_9BACT</name>
<dbReference type="SUPFAM" id="SSF52540">
    <property type="entry name" value="P-loop containing nucleoside triphosphate hydrolases"/>
    <property type="match status" value="1"/>
</dbReference>
<feature type="domain" description="PhoH-like protein" evidence="8">
    <location>
        <begin position="105"/>
        <end position="308"/>
    </location>
</feature>
<feature type="region of interest" description="Disordered" evidence="7">
    <location>
        <begin position="314"/>
        <end position="342"/>
    </location>
</feature>
<proteinExistence type="inferred from homology"/>
<evidence type="ECO:0000259" key="8">
    <source>
        <dbReference type="Pfam" id="PF02562"/>
    </source>
</evidence>
<dbReference type="GO" id="GO:0005524">
    <property type="term" value="F:ATP binding"/>
    <property type="evidence" value="ECO:0007669"/>
    <property type="project" value="UniProtKB-KW"/>
</dbReference>
<organism evidence="9">
    <name type="scientific">Singulisphaera sp. Ch08</name>
    <dbReference type="NCBI Taxonomy" id="3120278"/>
    <lineage>
        <taxon>Bacteria</taxon>
        <taxon>Pseudomonadati</taxon>
        <taxon>Planctomycetota</taxon>
        <taxon>Planctomycetia</taxon>
        <taxon>Isosphaerales</taxon>
        <taxon>Isosphaeraceae</taxon>
        <taxon>Singulisphaera</taxon>
    </lineage>
</organism>
<keyword evidence="3" id="KW-0963">Cytoplasm</keyword>
<comment type="similarity">
    <text evidence="2">Belongs to the PhoH family.</text>
</comment>
<evidence type="ECO:0000256" key="3">
    <source>
        <dbReference type="ARBA" id="ARBA00022490"/>
    </source>
</evidence>
<comment type="subcellular location">
    <subcellularLocation>
        <location evidence="1">Cytoplasm</location>
    </subcellularLocation>
</comment>
<dbReference type="Pfam" id="PF02562">
    <property type="entry name" value="PhoH"/>
    <property type="match status" value="1"/>
</dbReference>
<protein>
    <recommendedName>
        <fullName evidence="6">PhoH-like protein</fullName>
    </recommendedName>
</protein>
<dbReference type="PANTHER" id="PTHR30473">
    <property type="entry name" value="PROTEIN PHOH"/>
    <property type="match status" value="1"/>
</dbReference>
<dbReference type="EMBL" id="CP155447">
    <property type="protein sequence ID" value="XBH00966.1"/>
    <property type="molecule type" value="Genomic_DNA"/>
</dbReference>
<dbReference type="FunFam" id="3.40.50.300:FF:000013">
    <property type="entry name" value="PhoH family ATPase"/>
    <property type="match status" value="1"/>
</dbReference>
<dbReference type="PANTHER" id="PTHR30473:SF1">
    <property type="entry name" value="PHOH-LIKE PROTEIN"/>
    <property type="match status" value="1"/>
</dbReference>
<accession>A0AAU7C6T7</accession>
<dbReference type="InterPro" id="IPR027417">
    <property type="entry name" value="P-loop_NTPase"/>
</dbReference>